<dbReference type="FunFam" id="2.170.130.10:FF:000001">
    <property type="entry name" value="Catecholate siderophore TonB-dependent receptor"/>
    <property type="match status" value="1"/>
</dbReference>
<evidence type="ECO:0000256" key="14">
    <source>
        <dbReference type="PROSITE-ProRule" id="PRU01360"/>
    </source>
</evidence>
<dbReference type="InterPro" id="IPR010916">
    <property type="entry name" value="TonB_box_CS"/>
</dbReference>
<dbReference type="PROSITE" id="PS52016">
    <property type="entry name" value="TONB_DEPENDENT_REC_3"/>
    <property type="match status" value="1"/>
</dbReference>
<dbReference type="InterPro" id="IPR000531">
    <property type="entry name" value="Beta-barrel_TonB"/>
</dbReference>
<dbReference type="SUPFAM" id="SSF56935">
    <property type="entry name" value="Porins"/>
    <property type="match status" value="1"/>
</dbReference>
<proteinExistence type="inferred from homology"/>
<evidence type="ECO:0000256" key="8">
    <source>
        <dbReference type="ARBA" id="ARBA00023004"/>
    </source>
</evidence>
<keyword evidence="5" id="KW-0410">Iron transport</keyword>
<comment type="subcellular location">
    <subcellularLocation>
        <location evidence="1 14">Cell outer membrane</location>
        <topology evidence="1 14">Multi-pass membrane protein</topology>
    </subcellularLocation>
</comment>
<feature type="signal peptide" evidence="17">
    <location>
        <begin position="1"/>
        <end position="22"/>
    </location>
</feature>
<reference evidence="20 21" key="1">
    <citation type="submission" date="2014-09" db="EMBL/GenBank/DDBJ databases">
        <title>Isolation and characterization of Aurantimonas altamirensis ON-56566 from clinical sample following a dog bite.</title>
        <authorList>
            <person name="Eshaghi A."/>
            <person name="Li A."/>
            <person name="Shahinas D."/>
            <person name="Bahn P."/>
            <person name="Kus J.V."/>
            <person name="Patel S.N."/>
        </authorList>
    </citation>
    <scope>NUCLEOTIDE SEQUENCE [LARGE SCALE GENOMIC DNA]</scope>
    <source>
        <strain evidence="20 21">ON-56566</strain>
    </source>
</reference>
<evidence type="ECO:0000256" key="4">
    <source>
        <dbReference type="ARBA" id="ARBA00022452"/>
    </source>
</evidence>
<evidence type="ECO:0000259" key="19">
    <source>
        <dbReference type="Pfam" id="PF07715"/>
    </source>
</evidence>
<dbReference type="Proteomes" id="UP000030826">
    <property type="component" value="Unassembled WGS sequence"/>
</dbReference>
<dbReference type="Gene3D" id="2.170.130.10">
    <property type="entry name" value="TonB-dependent receptor, plug domain"/>
    <property type="match status" value="1"/>
</dbReference>
<keyword evidence="7 17" id="KW-0732">Signal</keyword>
<gene>
    <name evidence="20" type="ORF">LA66_19690</name>
</gene>
<dbReference type="GO" id="GO:0015344">
    <property type="term" value="F:siderophore uptake transmembrane transporter activity"/>
    <property type="evidence" value="ECO:0007669"/>
    <property type="project" value="TreeGrafter"/>
</dbReference>
<comment type="similarity">
    <text evidence="2 14 16">Belongs to the TonB-dependent receptor family.</text>
</comment>
<evidence type="ECO:0000256" key="6">
    <source>
        <dbReference type="ARBA" id="ARBA00022692"/>
    </source>
</evidence>
<dbReference type="Pfam" id="PF07715">
    <property type="entry name" value="Plug"/>
    <property type="match status" value="1"/>
</dbReference>
<dbReference type="InterPro" id="IPR012910">
    <property type="entry name" value="Plug_dom"/>
</dbReference>
<dbReference type="InterPro" id="IPR010105">
    <property type="entry name" value="TonB_sidphr_rcpt"/>
</dbReference>
<evidence type="ECO:0000313" key="21">
    <source>
        <dbReference type="Proteomes" id="UP000030826"/>
    </source>
</evidence>
<dbReference type="InterPro" id="IPR039426">
    <property type="entry name" value="TonB-dep_rcpt-like"/>
</dbReference>
<dbReference type="FunFam" id="2.40.170.20:FF:000005">
    <property type="entry name" value="TonB-dependent siderophore receptor"/>
    <property type="match status" value="1"/>
</dbReference>
<dbReference type="EMBL" id="JRFJ01000007">
    <property type="protein sequence ID" value="KHJ53231.1"/>
    <property type="molecule type" value="Genomic_DNA"/>
</dbReference>
<dbReference type="Gene3D" id="2.40.170.20">
    <property type="entry name" value="TonB-dependent receptor, beta-barrel domain"/>
    <property type="match status" value="1"/>
</dbReference>
<evidence type="ECO:0000256" key="3">
    <source>
        <dbReference type="ARBA" id="ARBA00022448"/>
    </source>
</evidence>
<keyword evidence="8" id="KW-0408">Iron</keyword>
<keyword evidence="10 15" id="KW-0798">TonB box</keyword>
<organism evidence="20 21">
    <name type="scientific">Aureimonas altamirensis</name>
    <dbReference type="NCBI Taxonomy" id="370622"/>
    <lineage>
        <taxon>Bacteria</taxon>
        <taxon>Pseudomonadati</taxon>
        <taxon>Pseudomonadota</taxon>
        <taxon>Alphaproteobacteria</taxon>
        <taxon>Hyphomicrobiales</taxon>
        <taxon>Aurantimonadaceae</taxon>
        <taxon>Aureimonas</taxon>
    </lineage>
</organism>
<evidence type="ECO:0000259" key="18">
    <source>
        <dbReference type="Pfam" id="PF00593"/>
    </source>
</evidence>
<keyword evidence="3 14" id="KW-0813">Transport</keyword>
<dbReference type="CDD" id="cd01347">
    <property type="entry name" value="ligand_gated_channel"/>
    <property type="match status" value="1"/>
</dbReference>
<feature type="chain" id="PRO_5002060137" description="TonB-dependent siderophore receptor" evidence="17">
    <location>
        <begin position="23"/>
        <end position="714"/>
    </location>
</feature>
<evidence type="ECO:0000256" key="17">
    <source>
        <dbReference type="SAM" id="SignalP"/>
    </source>
</evidence>
<sequence length="714" mass="77018">MRLVHRLSILATSVALPLSAHAQSTVTLDTVVVEGAGGGGAGGTFGTATGPVDGYVATQTQTGSKISAPLIEVPQSISVVTTQQMEDRGVQNIGEALNYTSGVVTQPFGNDPRFFSPIIRGFEATDSVYINGFRFIRDFGALAFEPYGFERIEVLKGPASVLYGQGAPGGIINLVQKRPTFTEFRNVAAEIGNNNRYVAKFDVGGVYNEDVSYRMVGLGRLSDTQQDYVDDDRVYLAPSISFRPDADTSFTLMGSLQYDKADSPVGLPQAGTLDGNPYGRLPPSLYLGEPDFNDSESWFGTIGYEFSHRFNEAVEFRQNAQYTRLDFNYQNLYFSGLRADNVTVSRGPSVQDELTNSFGIDNQVETQFETGVLQHTALIGLDYRQNNLDRSSNFSGTALPINAFDPVYGTPVIVNPDGANLTNVDLKQTGIYAQDQIRFDRLVVTAGLRQDWSDLSNADGSVDDDALTGRAGAVYLFDNGLAPFVSYATSFNPITGETSDGALFKPSEGKQIEGGIKYQPAGWNSFITASLYQIEQTNVVANQAVPDGGSLVREITQTGEIRSRGFELEATASLTDGLSLVGNYTYADVEITQGDDTVVAGIITATTTGNRPANVPEHAAALWLDYAFQPGTVLEGVSLGGGVRYIGSRFGNDSNSIDLPSATLVDLAIRYEKDDFKAALNVNNVADEEYVASCNFGCYYGEGRSVIASVAYKW</sequence>
<keyword evidence="6 14" id="KW-0812">Transmembrane</keyword>
<evidence type="ECO:0000256" key="2">
    <source>
        <dbReference type="ARBA" id="ARBA00009810"/>
    </source>
</evidence>
<evidence type="ECO:0000256" key="1">
    <source>
        <dbReference type="ARBA" id="ARBA00004571"/>
    </source>
</evidence>
<feature type="domain" description="TonB-dependent receptor-like beta-barrel" evidence="18">
    <location>
        <begin position="252"/>
        <end position="685"/>
    </location>
</feature>
<dbReference type="PANTHER" id="PTHR32552:SF68">
    <property type="entry name" value="FERRICHROME OUTER MEMBRANE TRANSPORTER_PHAGE RECEPTOR"/>
    <property type="match status" value="1"/>
</dbReference>
<dbReference type="NCBIfam" id="TIGR01783">
    <property type="entry name" value="TonB-siderophor"/>
    <property type="match status" value="1"/>
</dbReference>
<evidence type="ECO:0008006" key="22">
    <source>
        <dbReference type="Google" id="ProtNLM"/>
    </source>
</evidence>
<keyword evidence="12" id="KW-0675">Receptor</keyword>
<dbReference type="OrthoDB" id="9760333at2"/>
<evidence type="ECO:0000313" key="20">
    <source>
        <dbReference type="EMBL" id="KHJ53231.1"/>
    </source>
</evidence>
<evidence type="ECO:0000256" key="13">
    <source>
        <dbReference type="ARBA" id="ARBA00023237"/>
    </source>
</evidence>
<evidence type="ECO:0000256" key="9">
    <source>
        <dbReference type="ARBA" id="ARBA00023065"/>
    </source>
</evidence>
<feature type="domain" description="TonB-dependent receptor plug" evidence="19">
    <location>
        <begin position="70"/>
        <end position="171"/>
    </location>
</feature>
<dbReference type="RefSeq" id="WP_039195858.1">
    <property type="nucleotide sequence ID" value="NZ_JRFJ01000007.1"/>
</dbReference>
<accession>A0A0B1Q1B2</accession>
<evidence type="ECO:0000256" key="10">
    <source>
        <dbReference type="ARBA" id="ARBA00023077"/>
    </source>
</evidence>
<evidence type="ECO:0000256" key="15">
    <source>
        <dbReference type="PROSITE-ProRule" id="PRU10143"/>
    </source>
</evidence>
<keyword evidence="11 14" id="KW-0472">Membrane</keyword>
<dbReference type="STRING" id="370622.LA66_19690"/>
<name>A0A0B1Q1B2_9HYPH</name>
<evidence type="ECO:0000256" key="5">
    <source>
        <dbReference type="ARBA" id="ARBA00022496"/>
    </source>
</evidence>
<evidence type="ECO:0000256" key="16">
    <source>
        <dbReference type="RuleBase" id="RU003357"/>
    </source>
</evidence>
<dbReference type="PROSITE" id="PS00430">
    <property type="entry name" value="TONB_DEPENDENT_REC_1"/>
    <property type="match status" value="1"/>
</dbReference>
<dbReference type="GO" id="GO:0038023">
    <property type="term" value="F:signaling receptor activity"/>
    <property type="evidence" value="ECO:0007669"/>
    <property type="project" value="InterPro"/>
</dbReference>
<keyword evidence="13 14" id="KW-0998">Cell outer membrane</keyword>
<comment type="caution">
    <text evidence="20">The sequence shown here is derived from an EMBL/GenBank/DDBJ whole genome shotgun (WGS) entry which is preliminary data.</text>
</comment>
<dbReference type="AlphaFoldDB" id="A0A0B1Q1B2"/>
<dbReference type="GO" id="GO:0015891">
    <property type="term" value="P:siderophore transport"/>
    <property type="evidence" value="ECO:0007669"/>
    <property type="project" value="InterPro"/>
</dbReference>
<protein>
    <recommendedName>
        <fullName evidence="22">TonB-dependent siderophore receptor</fullName>
    </recommendedName>
</protein>
<keyword evidence="4 14" id="KW-1134">Transmembrane beta strand</keyword>
<evidence type="ECO:0000256" key="12">
    <source>
        <dbReference type="ARBA" id="ARBA00023170"/>
    </source>
</evidence>
<dbReference type="GO" id="GO:0009279">
    <property type="term" value="C:cell outer membrane"/>
    <property type="evidence" value="ECO:0007669"/>
    <property type="project" value="UniProtKB-SubCell"/>
</dbReference>
<evidence type="ECO:0000256" key="7">
    <source>
        <dbReference type="ARBA" id="ARBA00022729"/>
    </source>
</evidence>
<keyword evidence="9" id="KW-0406">Ion transport</keyword>
<feature type="short sequence motif" description="TonB box" evidence="15">
    <location>
        <begin position="30"/>
        <end position="36"/>
    </location>
</feature>
<evidence type="ECO:0000256" key="11">
    <source>
        <dbReference type="ARBA" id="ARBA00023136"/>
    </source>
</evidence>
<dbReference type="InterPro" id="IPR037066">
    <property type="entry name" value="Plug_dom_sf"/>
</dbReference>
<dbReference type="Pfam" id="PF00593">
    <property type="entry name" value="TonB_dep_Rec_b-barrel"/>
    <property type="match status" value="1"/>
</dbReference>
<dbReference type="PANTHER" id="PTHR32552">
    <property type="entry name" value="FERRICHROME IRON RECEPTOR-RELATED"/>
    <property type="match status" value="1"/>
</dbReference>
<dbReference type="InterPro" id="IPR036942">
    <property type="entry name" value="Beta-barrel_TonB_sf"/>
</dbReference>